<organism evidence="3 4">
    <name type="scientific">Diacronema lutheri</name>
    <name type="common">Unicellular marine alga</name>
    <name type="synonym">Monochrysis lutheri</name>
    <dbReference type="NCBI Taxonomy" id="2081491"/>
    <lineage>
        <taxon>Eukaryota</taxon>
        <taxon>Haptista</taxon>
        <taxon>Haptophyta</taxon>
        <taxon>Pavlovophyceae</taxon>
        <taxon>Pavlovales</taxon>
        <taxon>Pavlovaceae</taxon>
        <taxon>Diacronema</taxon>
    </lineage>
</organism>
<dbReference type="Gene3D" id="3.40.50.300">
    <property type="entry name" value="P-loop containing nucleotide triphosphate hydrolases"/>
    <property type="match status" value="1"/>
</dbReference>
<gene>
    <name evidence="3" type="ORF">KFE25_002404</name>
</gene>
<reference evidence="3" key="1">
    <citation type="submission" date="2021-05" db="EMBL/GenBank/DDBJ databases">
        <title>The genome of the haptophyte Pavlova lutheri (Diacronema luteri, Pavlovales) - a model for lipid biosynthesis in eukaryotic algae.</title>
        <authorList>
            <person name="Hulatt C.J."/>
            <person name="Posewitz M.C."/>
        </authorList>
    </citation>
    <scope>NUCLEOTIDE SEQUENCE</scope>
    <source>
        <strain evidence="3">NIVA-4/92</strain>
    </source>
</reference>
<dbReference type="Pfam" id="PF08477">
    <property type="entry name" value="Roc"/>
    <property type="match status" value="1"/>
</dbReference>
<evidence type="ECO:0000313" key="3">
    <source>
        <dbReference type="EMBL" id="KAG8461215.1"/>
    </source>
</evidence>
<evidence type="ECO:0000256" key="1">
    <source>
        <dbReference type="ARBA" id="ARBA00022741"/>
    </source>
</evidence>
<comment type="caution">
    <text evidence="3">The sequence shown here is derived from an EMBL/GenBank/DDBJ whole genome shotgun (WGS) entry which is preliminary data.</text>
</comment>
<dbReference type="InterPro" id="IPR027417">
    <property type="entry name" value="P-loop_NTPase"/>
</dbReference>
<accession>A0A8J5XLN4</accession>
<dbReference type="SUPFAM" id="SSF52540">
    <property type="entry name" value="P-loop containing nucleoside triphosphate hydrolases"/>
    <property type="match status" value="1"/>
</dbReference>
<dbReference type="Proteomes" id="UP000751190">
    <property type="component" value="Unassembled WGS sequence"/>
</dbReference>
<evidence type="ECO:0000256" key="2">
    <source>
        <dbReference type="ARBA" id="ARBA00023134"/>
    </source>
</evidence>
<keyword evidence="1" id="KW-0547">Nucleotide-binding</keyword>
<keyword evidence="4" id="KW-1185">Reference proteome</keyword>
<dbReference type="OrthoDB" id="275177at2759"/>
<evidence type="ECO:0008006" key="5">
    <source>
        <dbReference type="Google" id="ProtNLM"/>
    </source>
</evidence>
<sequence length="192" mass="20835">MADPKAKIIVVGPIKSGKTRLVNQIADFESEPNLESYVPTAGVRILEFDREVSHATKRGGSRAVTLAVELWDCSGDQQYEACWPAILAGVVGVILVFNPENPTHEREVAKWYSSFIAKLQLSQAQILVLAHHIDSDGFKPATAPKGLSAFKLADTSLDSENSAREAKAVVNDFLTRVGSAAVHQHETELDAL</sequence>
<dbReference type="GO" id="GO:0005525">
    <property type="term" value="F:GTP binding"/>
    <property type="evidence" value="ECO:0007669"/>
    <property type="project" value="UniProtKB-KW"/>
</dbReference>
<name>A0A8J5XLN4_DIALT</name>
<evidence type="ECO:0000313" key="4">
    <source>
        <dbReference type="Proteomes" id="UP000751190"/>
    </source>
</evidence>
<dbReference type="OMA" id="NERHDQE"/>
<keyword evidence="2" id="KW-0342">GTP-binding</keyword>
<dbReference type="PANTHER" id="PTHR24073">
    <property type="entry name" value="DRAB5-RELATED"/>
    <property type="match status" value="1"/>
</dbReference>
<protein>
    <recommendedName>
        <fullName evidence="5">Intraflagellar transport protein 22 homolog</fullName>
    </recommendedName>
</protein>
<dbReference type="AlphaFoldDB" id="A0A8J5XLN4"/>
<dbReference type="EMBL" id="JAGTXO010000027">
    <property type="protein sequence ID" value="KAG8461215.1"/>
    <property type="molecule type" value="Genomic_DNA"/>
</dbReference>
<proteinExistence type="predicted"/>